<dbReference type="GO" id="GO:0005096">
    <property type="term" value="F:GTPase activator activity"/>
    <property type="evidence" value="ECO:0007669"/>
    <property type="project" value="UniProtKB-KW"/>
</dbReference>
<evidence type="ECO:0000259" key="6">
    <source>
        <dbReference type="PROSITE" id="PS50115"/>
    </source>
</evidence>
<comment type="caution">
    <text evidence="7">The sequence shown here is derived from an EMBL/GenBank/DDBJ whole genome shotgun (WGS) entry which is preliminary data.</text>
</comment>
<dbReference type="InterPro" id="IPR044520">
    <property type="entry name" value="ARF_GAP_AGD5/15"/>
</dbReference>
<accession>A0AAV0DY64</accession>
<evidence type="ECO:0000313" key="8">
    <source>
        <dbReference type="Proteomes" id="UP001152523"/>
    </source>
</evidence>
<dbReference type="GO" id="GO:0008270">
    <property type="term" value="F:zinc ion binding"/>
    <property type="evidence" value="ECO:0007669"/>
    <property type="project" value="UniProtKB-KW"/>
</dbReference>
<keyword evidence="8" id="KW-1185">Reference proteome</keyword>
<evidence type="ECO:0000256" key="2">
    <source>
        <dbReference type="ARBA" id="ARBA00022723"/>
    </source>
</evidence>
<dbReference type="InterPro" id="IPR001164">
    <property type="entry name" value="ArfGAP_dom"/>
</dbReference>
<feature type="domain" description="Arf-GAP" evidence="6">
    <location>
        <begin position="16"/>
        <end position="134"/>
    </location>
</feature>
<evidence type="ECO:0000256" key="5">
    <source>
        <dbReference type="PROSITE-ProRule" id="PRU00288"/>
    </source>
</evidence>
<dbReference type="SUPFAM" id="SSF57863">
    <property type="entry name" value="ArfGap/RecO-like zinc finger"/>
    <property type="match status" value="1"/>
</dbReference>
<gene>
    <name evidence="7" type="ORF">CEPIT_LOCUS19850</name>
</gene>
<keyword evidence="2" id="KW-0479">Metal-binding</keyword>
<dbReference type="Gene3D" id="1.10.220.150">
    <property type="entry name" value="Arf GTPase activating protein"/>
    <property type="match status" value="1"/>
</dbReference>
<dbReference type="CDD" id="cd08204">
    <property type="entry name" value="ArfGap"/>
    <property type="match status" value="1"/>
</dbReference>
<evidence type="ECO:0000256" key="4">
    <source>
        <dbReference type="ARBA" id="ARBA00022833"/>
    </source>
</evidence>
<proteinExistence type="predicted"/>
<protein>
    <recommendedName>
        <fullName evidence="6">Arf-GAP domain-containing protein</fullName>
    </recommendedName>
</protein>
<sequence>MNGKATVSKELNAKHAKILEGILKLPENKECADCKSKGPRWASVNLGIFICLQCSGIHRGLGVHISKVRSVTLDTWLPEQVAFIKSIGNDKSNGYWEAELPPKYNRVGIEKFIRAKYVEKRWVPRKVVRLEPKPEADKYLKPSSSDVEKEKLNWITFDTDMENPSSSFSGVSTPDPNPNIIKSIKLPSYESKKPNTRNDIQPVFSAPRVDYGSQLFDMLFKEETKENFKKASALPEGSKCVGEKPLIKKNVSSTITGSTNKFDPGIEELIKDFSPVTEISLNVVQNMPYPFGKVF</sequence>
<dbReference type="PRINTS" id="PR00405">
    <property type="entry name" value="REVINTRACTNG"/>
</dbReference>
<dbReference type="FunFam" id="1.10.220.150:FF:000009">
    <property type="entry name" value="stromal membrane-associated protein 1 isoform X1"/>
    <property type="match status" value="1"/>
</dbReference>
<dbReference type="AlphaFoldDB" id="A0AAV0DY64"/>
<dbReference type="PANTHER" id="PTHR46419:SF3">
    <property type="entry name" value="ADP-RIBOSYLATION FACTOR GTPASE-ACTIVATING PROTEIN AGD15-RELATED"/>
    <property type="match status" value="1"/>
</dbReference>
<dbReference type="Pfam" id="PF01412">
    <property type="entry name" value="ArfGap"/>
    <property type="match status" value="1"/>
</dbReference>
<reference evidence="7" key="1">
    <citation type="submission" date="2022-07" db="EMBL/GenBank/DDBJ databases">
        <authorList>
            <person name="Macas J."/>
            <person name="Novak P."/>
            <person name="Neumann P."/>
        </authorList>
    </citation>
    <scope>NUCLEOTIDE SEQUENCE</scope>
</reference>
<keyword evidence="3 5" id="KW-0863">Zinc-finger</keyword>
<evidence type="ECO:0000256" key="1">
    <source>
        <dbReference type="ARBA" id="ARBA00022468"/>
    </source>
</evidence>
<dbReference type="PANTHER" id="PTHR46419">
    <property type="entry name" value="ADP-RIBOSYLATION FACTOR GTPASE-ACTIVATING PROTEIN AGD5"/>
    <property type="match status" value="1"/>
</dbReference>
<dbReference type="SMART" id="SM00105">
    <property type="entry name" value="ArfGap"/>
    <property type="match status" value="1"/>
</dbReference>
<dbReference type="Proteomes" id="UP001152523">
    <property type="component" value="Unassembled WGS sequence"/>
</dbReference>
<evidence type="ECO:0000256" key="3">
    <source>
        <dbReference type="ARBA" id="ARBA00022771"/>
    </source>
</evidence>
<dbReference type="InterPro" id="IPR038508">
    <property type="entry name" value="ArfGAP_dom_sf"/>
</dbReference>
<dbReference type="PROSITE" id="PS50115">
    <property type="entry name" value="ARFGAP"/>
    <property type="match status" value="1"/>
</dbReference>
<keyword evidence="1" id="KW-0343">GTPase activation</keyword>
<organism evidence="7 8">
    <name type="scientific">Cuscuta epithymum</name>
    <dbReference type="NCBI Taxonomy" id="186058"/>
    <lineage>
        <taxon>Eukaryota</taxon>
        <taxon>Viridiplantae</taxon>
        <taxon>Streptophyta</taxon>
        <taxon>Embryophyta</taxon>
        <taxon>Tracheophyta</taxon>
        <taxon>Spermatophyta</taxon>
        <taxon>Magnoliopsida</taxon>
        <taxon>eudicotyledons</taxon>
        <taxon>Gunneridae</taxon>
        <taxon>Pentapetalae</taxon>
        <taxon>asterids</taxon>
        <taxon>lamiids</taxon>
        <taxon>Solanales</taxon>
        <taxon>Convolvulaceae</taxon>
        <taxon>Cuscuteae</taxon>
        <taxon>Cuscuta</taxon>
        <taxon>Cuscuta subgen. Cuscuta</taxon>
    </lineage>
</organism>
<keyword evidence="4" id="KW-0862">Zinc</keyword>
<name>A0AAV0DY64_9ASTE</name>
<dbReference type="InterPro" id="IPR037278">
    <property type="entry name" value="ARFGAP/RecO"/>
</dbReference>
<evidence type="ECO:0000313" key="7">
    <source>
        <dbReference type="EMBL" id="CAH9112265.1"/>
    </source>
</evidence>
<dbReference type="EMBL" id="CAMAPF010000195">
    <property type="protein sequence ID" value="CAH9112265.1"/>
    <property type="molecule type" value="Genomic_DNA"/>
</dbReference>